<proteinExistence type="predicted"/>
<dbReference type="EMBL" id="LAZR01000234">
    <property type="protein sequence ID" value="KKN80251.1"/>
    <property type="molecule type" value="Genomic_DNA"/>
</dbReference>
<accession>A0A0F9W3J0</accession>
<evidence type="ECO:0000313" key="1">
    <source>
        <dbReference type="EMBL" id="KKN80251.1"/>
    </source>
</evidence>
<sequence length="208" mass="21586">MAVDANALSQAIIAAFPADFNYDPLDREGKPQIQRQWLDSMSGGFIPMWTAGTMTPGTGPPPPGSFPHVHTLLILVPATMSTPPATFLPGLGGLSGLYIGAIAAAVSEHLIANTTTSLVDGAVSHKHLFLSFGVGTGMRDLMLTKIRALAPVTVQVGGKTITVDINPDTEGSRVSDWCLGVSNGIINHLTAAADMTLAVGSGHVHLLL</sequence>
<dbReference type="AlphaFoldDB" id="A0A0F9W3J0"/>
<comment type="caution">
    <text evidence="1">The sequence shown here is derived from an EMBL/GenBank/DDBJ whole genome shotgun (WGS) entry which is preliminary data.</text>
</comment>
<gene>
    <name evidence="1" type="ORF">LCGC14_0332200</name>
</gene>
<protein>
    <submittedName>
        <fullName evidence="1">Uncharacterized protein</fullName>
    </submittedName>
</protein>
<name>A0A0F9W3J0_9ZZZZ</name>
<organism evidence="1">
    <name type="scientific">marine sediment metagenome</name>
    <dbReference type="NCBI Taxonomy" id="412755"/>
    <lineage>
        <taxon>unclassified sequences</taxon>
        <taxon>metagenomes</taxon>
        <taxon>ecological metagenomes</taxon>
    </lineage>
</organism>
<reference evidence="1" key="1">
    <citation type="journal article" date="2015" name="Nature">
        <title>Complex archaea that bridge the gap between prokaryotes and eukaryotes.</title>
        <authorList>
            <person name="Spang A."/>
            <person name="Saw J.H."/>
            <person name="Jorgensen S.L."/>
            <person name="Zaremba-Niedzwiedzka K."/>
            <person name="Martijn J."/>
            <person name="Lind A.E."/>
            <person name="van Eijk R."/>
            <person name="Schleper C."/>
            <person name="Guy L."/>
            <person name="Ettema T.J."/>
        </authorList>
    </citation>
    <scope>NUCLEOTIDE SEQUENCE</scope>
</reference>